<dbReference type="CDD" id="cd00609">
    <property type="entry name" value="AAT_like"/>
    <property type="match status" value="1"/>
</dbReference>
<dbReference type="InterPro" id="IPR004839">
    <property type="entry name" value="Aminotransferase_I/II_large"/>
</dbReference>
<evidence type="ECO:0000256" key="8">
    <source>
        <dbReference type="ARBA" id="ARBA00023102"/>
    </source>
</evidence>
<evidence type="ECO:0000256" key="2">
    <source>
        <dbReference type="ARBA" id="ARBA00005011"/>
    </source>
</evidence>
<comment type="pathway">
    <text evidence="2">Amino-acid biosynthesis; L-histidine biosynthesis; L-histidine from 5-phospho-alpha-D-ribose 1-diphosphate: step 7/9.</text>
</comment>
<dbReference type="Proteomes" id="UP001603857">
    <property type="component" value="Unassembled WGS sequence"/>
</dbReference>
<keyword evidence="4" id="KW-0032">Aminotransferase</keyword>
<accession>A0ABD1MGV0</accession>
<dbReference type="Gene3D" id="3.40.640.10">
    <property type="entry name" value="Type I PLP-dependent aspartate aminotransferase-like (Major domain)"/>
    <property type="match status" value="1"/>
</dbReference>
<evidence type="ECO:0000256" key="10">
    <source>
        <dbReference type="ARBA" id="ARBA00047481"/>
    </source>
</evidence>
<keyword evidence="7" id="KW-0663">Pyridoxal phosphate</keyword>
<evidence type="ECO:0000256" key="1">
    <source>
        <dbReference type="ARBA" id="ARBA00001933"/>
    </source>
</evidence>
<dbReference type="SUPFAM" id="SSF53383">
    <property type="entry name" value="PLP-dependent transferases"/>
    <property type="match status" value="1"/>
</dbReference>
<comment type="catalytic activity">
    <reaction evidence="10">
        <text>L-histidinol phosphate + 2-oxoglutarate = 3-(imidazol-4-yl)-2-oxopropyl phosphate + L-glutamate</text>
        <dbReference type="Rhea" id="RHEA:23744"/>
        <dbReference type="ChEBI" id="CHEBI:16810"/>
        <dbReference type="ChEBI" id="CHEBI:29985"/>
        <dbReference type="ChEBI" id="CHEBI:57766"/>
        <dbReference type="ChEBI" id="CHEBI:57980"/>
        <dbReference type="EC" id="2.6.1.9"/>
    </reaction>
</comment>
<keyword evidence="13" id="KW-1185">Reference proteome</keyword>
<evidence type="ECO:0000256" key="9">
    <source>
        <dbReference type="ARBA" id="ARBA00030262"/>
    </source>
</evidence>
<dbReference type="NCBIfam" id="TIGR01141">
    <property type="entry name" value="hisC"/>
    <property type="match status" value="1"/>
</dbReference>
<feature type="domain" description="Aminotransferase class I/classII large" evidence="11">
    <location>
        <begin position="96"/>
        <end position="417"/>
    </location>
</feature>
<sequence>MGVIDFCNSGALCWVRSNTYLKQQVGLPPRPICSFEGNQRKFVTMASTIPVEQLNNGSVQVRGDSFIREHLRKLAPYQPILPFEVLSARLGRKPEDIVKLDANENPYGPPPEVMEALGSIQFPYVYPDPESRRLRAALAQDSGLEAEYILAGCGADELIDLIMRCVLDPGDKIVDCPPTFTMYEFDAAVNGALVIKVPRKPDFSLDVEEITEVVKQEKPKCIFLTSPNNPDGSIIDDEVLLKILKLPILVILDEAYIEFSAIESRMSWVKKHENLIVLRTFSKRAGLAGLRVGYGAFPLSLIEYLWRAKQPYNVSVAAEVSACAALQNPTYLENVKNALLKERGRLFDLLNEVPFLRPFPSHSNFILCEVTSGKDAKKLKEDLAKMGVMIRHYDKKELKGYVRVTVGKPEQTDALMKCLKRLL</sequence>
<dbReference type="Gene3D" id="3.90.1150.10">
    <property type="entry name" value="Aspartate Aminotransferase, domain 1"/>
    <property type="match status" value="1"/>
</dbReference>
<dbReference type="EC" id="2.6.1.9" evidence="3"/>
<evidence type="ECO:0000256" key="6">
    <source>
        <dbReference type="ARBA" id="ARBA00022679"/>
    </source>
</evidence>
<dbReference type="InterPro" id="IPR005861">
    <property type="entry name" value="HisP_aminotrans"/>
</dbReference>
<dbReference type="HAMAP" id="MF_01023">
    <property type="entry name" value="HisC_aminotrans_2"/>
    <property type="match status" value="1"/>
</dbReference>
<dbReference type="AlphaFoldDB" id="A0ABD1MGV0"/>
<name>A0ABD1MGV0_9FABA</name>
<comment type="caution">
    <text evidence="12">The sequence shown here is derived from an EMBL/GenBank/DDBJ whole genome shotgun (WGS) entry which is preliminary data.</text>
</comment>
<dbReference type="EMBL" id="JBGMDY010000005">
    <property type="protein sequence ID" value="KAL2335038.1"/>
    <property type="molecule type" value="Genomic_DNA"/>
</dbReference>
<evidence type="ECO:0000259" key="11">
    <source>
        <dbReference type="Pfam" id="PF00155"/>
    </source>
</evidence>
<dbReference type="InterPro" id="IPR015424">
    <property type="entry name" value="PyrdxlP-dep_Trfase"/>
</dbReference>
<evidence type="ECO:0000256" key="3">
    <source>
        <dbReference type="ARBA" id="ARBA00012748"/>
    </source>
</evidence>
<keyword evidence="6" id="KW-0808">Transferase</keyword>
<reference evidence="12 13" key="1">
    <citation type="submission" date="2024-08" db="EMBL/GenBank/DDBJ databases">
        <title>Insights into the chromosomal genome structure of Flemingia macrophylla.</title>
        <authorList>
            <person name="Ding Y."/>
            <person name="Zhao Y."/>
            <person name="Bi W."/>
            <person name="Wu M."/>
            <person name="Zhao G."/>
            <person name="Gong Y."/>
            <person name="Li W."/>
            <person name="Zhang P."/>
        </authorList>
    </citation>
    <scope>NUCLEOTIDE SEQUENCE [LARGE SCALE GENOMIC DNA]</scope>
    <source>
        <strain evidence="12">DYQJB</strain>
        <tissue evidence="12">Leaf</tissue>
    </source>
</reference>
<dbReference type="PANTHER" id="PTHR42885:SF2">
    <property type="entry name" value="HISTIDINOL-PHOSPHATE AMINOTRANSFERASE"/>
    <property type="match status" value="1"/>
</dbReference>
<dbReference type="PANTHER" id="PTHR42885">
    <property type="entry name" value="HISTIDINOL-PHOSPHATE AMINOTRANSFERASE-RELATED"/>
    <property type="match status" value="1"/>
</dbReference>
<protein>
    <recommendedName>
        <fullName evidence="3">histidinol-phosphate transaminase</fullName>
        <ecNumber evidence="3">2.6.1.9</ecNumber>
    </recommendedName>
    <alternativeName>
        <fullName evidence="9">Imidazole acetol-phosphate transaminase</fullName>
    </alternativeName>
</protein>
<dbReference type="InterPro" id="IPR015421">
    <property type="entry name" value="PyrdxlP-dep_Trfase_major"/>
</dbReference>
<dbReference type="GO" id="GO:0000105">
    <property type="term" value="P:L-histidine biosynthetic process"/>
    <property type="evidence" value="ECO:0007669"/>
    <property type="project" value="UniProtKB-KW"/>
</dbReference>
<evidence type="ECO:0000313" key="12">
    <source>
        <dbReference type="EMBL" id="KAL2335038.1"/>
    </source>
</evidence>
<organism evidence="12 13">
    <name type="scientific">Flemingia macrophylla</name>
    <dbReference type="NCBI Taxonomy" id="520843"/>
    <lineage>
        <taxon>Eukaryota</taxon>
        <taxon>Viridiplantae</taxon>
        <taxon>Streptophyta</taxon>
        <taxon>Embryophyta</taxon>
        <taxon>Tracheophyta</taxon>
        <taxon>Spermatophyta</taxon>
        <taxon>Magnoliopsida</taxon>
        <taxon>eudicotyledons</taxon>
        <taxon>Gunneridae</taxon>
        <taxon>Pentapetalae</taxon>
        <taxon>rosids</taxon>
        <taxon>fabids</taxon>
        <taxon>Fabales</taxon>
        <taxon>Fabaceae</taxon>
        <taxon>Papilionoideae</taxon>
        <taxon>50 kb inversion clade</taxon>
        <taxon>NPAAA clade</taxon>
        <taxon>indigoferoid/millettioid clade</taxon>
        <taxon>Phaseoleae</taxon>
        <taxon>Flemingia</taxon>
    </lineage>
</organism>
<proteinExistence type="inferred from homology"/>
<evidence type="ECO:0000313" key="13">
    <source>
        <dbReference type="Proteomes" id="UP001603857"/>
    </source>
</evidence>
<evidence type="ECO:0000256" key="5">
    <source>
        <dbReference type="ARBA" id="ARBA00022605"/>
    </source>
</evidence>
<evidence type="ECO:0000256" key="4">
    <source>
        <dbReference type="ARBA" id="ARBA00022576"/>
    </source>
</evidence>
<dbReference type="GO" id="GO:0004400">
    <property type="term" value="F:histidinol-phosphate transaminase activity"/>
    <property type="evidence" value="ECO:0007669"/>
    <property type="project" value="UniProtKB-EC"/>
</dbReference>
<evidence type="ECO:0000256" key="7">
    <source>
        <dbReference type="ARBA" id="ARBA00022898"/>
    </source>
</evidence>
<keyword evidence="8" id="KW-0368">Histidine biosynthesis</keyword>
<dbReference type="Pfam" id="PF00155">
    <property type="entry name" value="Aminotran_1_2"/>
    <property type="match status" value="1"/>
</dbReference>
<dbReference type="InterPro" id="IPR015422">
    <property type="entry name" value="PyrdxlP-dep_Trfase_small"/>
</dbReference>
<comment type="cofactor">
    <cofactor evidence="1">
        <name>pyridoxal 5'-phosphate</name>
        <dbReference type="ChEBI" id="CHEBI:597326"/>
    </cofactor>
</comment>
<gene>
    <name evidence="12" type="ORF">Fmac_016251</name>
</gene>
<keyword evidence="5" id="KW-0028">Amino-acid biosynthesis</keyword>